<comment type="caution">
    <text evidence="2">The sequence shown here is derived from an EMBL/GenBank/DDBJ whole genome shotgun (WGS) entry which is preliminary data.</text>
</comment>
<accession>A0ABQ4HMX3</accession>
<gene>
    <name evidence="2" type="ORF">Van01_02070</name>
</gene>
<reference evidence="2 3" key="1">
    <citation type="submission" date="2021-01" db="EMBL/GenBank/DDBJ databases">
        <title>Whole genome shotgun sequence of Verrucosispora andamanensis NBRC 109075.</title>
        <authorList>
            <person name="Komaki H."/>
            <person name="Tamura T."/>
        </authorList>
    </citation>
    <scope>NUCLEOTIDE SEQUENCE [LARGE SCALE GENOMIC DNA]</scope>
    <source>
        <strain evidence="2 3">NBRC 109075</strain>
    </source>
</reference>
<proteinExistence type="predicted"/>
<keyword evidence="2" id="KW-0378">Hydrolase</keyword>
<evidence type="ECO:0000313" key="3">
    <source>
        <dbReference type="Proteomes" id="UP000647017"/>
    </source>
</evidence>
<dbReference type="PANTHER" id="PTHR43798">
    <property type="entry name" value="MONOACYLGLYCEROL LIPASE"/>
    <property type="match status" value="1"/>
</dbReference>
<dbReference type="GO" id="GO:0016787">
    <property type="term" value="F:hydrolase activity"/>
    <property type="evidence" value="ECO:0007669"/>
    <property type="project" value="UniProtKB-KW"/>
</dbReference>
<evidence type="ECO:0000259" key="1">
    <source>
        <dbReference type="Pfam" id="PF00561"/>
    </source>
</evidence>
<dbReference type="Proteomes" id="UP000647017">
    <property type="component" value="Unassembled WGS sequence"/>
</dbReference>
<organism evidence="2 3">
    <name type="scientific">Micromonospora andamanensis</name>
    <dbReference type="NCBI Taxonomy" id="1287068"/>
    <lineage>
        <taxon>Bacteria</taxon>
        <taxon>Bacillati</taxon>
        <taxon>Actinomycetota</taxon>
        <taxon>Actinomycetes</taxon>
        <taxon>Micromonosporales</taxon>
        <taxon>Micromonosporaceae</taxon>
        <taxon>Micromonospora</taxon>
    </lineage>
</organism>
<feature type="domain" description="AB hydrolase-1" evidence="1">
    <location>
        <begin position="101"/>
        <end position="233"/>
    </location>
</feature>
<dbReference type="InterPro" id="IPR029058">
    <property type="entry name" value="AB_hydrolase_fold"/>
</dbReference>
<dbReference type="InterPro" id="IPR000073">
    <property type="entry name" value="AB_hydrolase_1"/>
</dbReference>
<evidence type="ECO:0000313" key="2">
    <source>
        <dbReference type="EMBL" id="GIJ06993.1"/>
    </source>
</evidence>
<dbReference type="Pfam" id="PF00561">
    <property type="entry name" value="Abhydrolase_1"/>
    <property type="match status" value="1"/>
</dbReference>
<dbReference type="Gene3D" id="3.40.50.1820">
    <property type="entry name" value="alpha/beta hydrolase"/>
    <property type="match status" value="1"/>
</dbReference>
<dbReference type="InterPro" id="IPR050266">
    <property type="entry name" value="AB_hydrolase_sf"/>
</dbReference>
<dbReference type="PANTHER" id="PTHR43798:SF5">
    <property type="entry name" value="MONOACYLGLYCEROL LIPASE ABHD6"/>
    <property type="match status" value="1"/>
</dbReference>
<keyword evidence="3" id="KW-1185">Reference proteome</keyword>
<dbReference type="SUPFAM" id="SSF53474">
    <property type="entry name" value="alpha/beta-Hydrolases"/>
    <property type="match status" value="1"/>
</dbReference>
<sequence length="337" mass="37059">MRTRLMKALNRLRPRSRWLRLVLAGLALIALVVTFAIRQPAPIGHWDGADGQDRFLRSYTEAFAALPAPVETIDVRTDFGIVRVYRFAGTDAGTESGANTPLLLLPGRASATPVWADNLPLLLRISDVYTIDLLGEPGMSVQERPIGSDEEQAEWLHQTLQALPPDEFHLVGLSIGGWTAVNLALHRPDHIASMAVIDPVYVFADMPLGTIVRSIPAALPWLPKAWRDSFNSYTAGGAPVEDEPVADMIEAGMRHYKLRLPQPTRISEERLRRIDLPVLAIIAGESVMHDARSAAETARRNLPRGTVRLYPDASHAVNGEQPERIVADIAGFIKEAS</sequence>
<name>A0ABQ4HMX3_9ACTN</name>
<protein>
    <submittedName>
        <fullName evidence="2">Alpha/beta hydrolase</fullName>
    </submittedName>
</protein>
<dbReference type="RefSeq" id="WP_239098799.1">
    <property type="nucleotide sequence ID" value="NZ_BOOZ01000002.1"/>
</dbReference>
<dbReference type="EMBL" id="BOOZ01000002">
    <property type="protein sequence ID" value="GIJ06993.1"/>
    <property type="molecule type" value="Genomic_DNA"/>
</dbReference>